<evidence type="ECO:0000313" key="2">
    <source>
        <dbReference type="Proteomes" id="UP000005324"/>
    </source>
</evidence>
<keyword evidence="2" id="KW-1185">Reference proteome</keyword>
<dbReference type="AlphaFoldDB" id="D5RN55"/>
<sequence>MAMAAASIAAAITGAGIFPRLPWFTARKRRGQRPRAAARPFWARRIQPAA</sequence>
<reference evidence="1 2" key="1">
    <citation type="submission" date="2010-04" db="EMBL/GenBank/DDBJ databases">
        <authorList>
            <person name="Qin X."/>
            <person name="Bachman B."/>
            <person name="Battles P."/>
            <person name="Bell A."/>
            <person name="Bess C."/>
            <person name="Bickham C."/>
            <person name="Chaboub L."/>
            <person name="Chen D."/>
            <person name="Coyle M."/>
            <person name="Deiros D.R."/>
            <person name="Dinh H."/>
            <person name="Forbes L."/>
            <person name="Fowler G."/>
            <person name="Francisco L."/>
            <person name="Fu Q."/>
            <person name="Gubbala S."/>
            <person name="Hale W."/>
            <person name="Han Y."/>
            <person name="Hemphill L."/>
            <person name="Highlander S.K."/>
            <person name="Hirani K."/>
            <person name="Hogues M."/>
            <person name="Jackson L."/>
            <person name="Jakkamsetti A."/>
            <person name="Javaid M."/>
            <person name="Jiang H."/>
            <person name="Korchina V."/>
            <person name="Kovar C."/>
            <person name="Lara F."/>
            <person name="Lee S."/>
            <person name="Mata R."/>
            <person name="Mathew T."/>
            <person name="Moen C."/>
            <person name="Morales K."/>
            <person name="Munidasa M."/>
            <person name="Nazareth L."/>
            <person name="Ngo R."/>
            <person name="Nguyen L."/>
            <person name="Okwuonu G."/>
            <person name="Ongeri F."/>
            <person name="Patil S."/>
            <person name="Petrosino J."/>
            <person name="Pham C."/>
            <person name="Pham P."/>
            <person name="Pu L.-L."/>
            <person name="Puazo M."/>
            <person name="Raj R."/>
            <person name="Reid J."/>
            <person name="Rouhana J."/>
            <person name="Saada N."/>
            <person name="Shang Y."/>
            <person name="Simmons D."/>
            <person name="Thornton R."/>
            <person name="Warren J."/>
            <person name="Weissenberger G."/>
            <person name="Zhang J."/>
            <person name="Zhang L."/>
            <person name="Zhou C."/>
            <person name="Zhu D."/>
            <person name="Muzny D."/>
            <person name="Worley K."/>
            <person name="Gibbs R."/>
        </authorList>
    </citation>
    <scope>NUCLEOTIDE SEQUENCE [LARGE SCALE GENOMIC DNA]</scope>
    <source>
        <strain evidence="1 2">ATCC 49957</strain>
    </source>
</reference>
<evidence type="ECO:0000313" key="1">
    <source>
        <dbReference type="EMBL" id="EFH11266.1"/>
    </source>
</evidence>
<feature type="non-terminal residue" evidence="1">
    <location>
        <position position="50"/>
    </location>
</feature>
<dbReference type="EMBL" id="ADVL01000431">
    <property type="protein sequence ID" value="EFH11266.1"/>
    <property type="molecule type" value="Genomic_DNA"/>
</dbReference>
<comment type="caution">
    <text evidence="1">The sequence shown here is derived from an EMBL/GenBank/DDBJ whole genome shotgun (WGS) entry which is preliminary data.</text>
</comment>
<dbReference type="Proteomes" id="UP000005324">
    <property type="component" value="Unassembled WGS sequence"/>
</dbReference>
<gene>
    <name evidence="1" type="ORF">HMPREF0731_2516</name>
</gene>
<name>D5RN55_9PROT</name>
<protein>
    <submittedName>
        <fullName evidence="1">Uncharacterized protein</fullName>
    </submittedName>
</protein>
<dbReference type="HOGENOM" id="CLU_3129157_0_0_5"/>
<accession>D5RN55</accession>
<organism evidence="1 2">
    <name type="scientific">Pseudoroseomonas cervicalis ATCC 49957</name>
    <dbReference type="NCBI Taxonomy" id="525371"/>
    <lineage>
        <taxon>Bacteria</taxon>
        <taxon>Pseudomonadati</taxon>
        <taxon>Pseudomonadota</taxon>
        <taxon>Alphaproteobacteria</taxon>
        <taxon>Acetobacterales</taxon>
        <taxon>Roseomonadaceae</taxon>
        <taxon>Roseomonas</taxon>
    </lineage>
</organism>
<proteinExistence type="predicted"/>